<dbReference type="EMBL" id="LKCW01000001">
    <property type="protein sequence ID" value="KPM46347.1"/>
    <property type="molecule type" value="Genomic_DNA"/>
</dbReference>
<protein>
    <recommendedName>
        <fullName evidence="4">Xylanolytic transcriptional activator regulatory domain-containing protein</fullName>
    </recommendedName>
</protein>
<dbReference type="AlphaFoldDB" id="A0A0P7BXT6"/>
<dbReference type="InterPro" id="IPR007219">
    <property type="entry name" value="XnlR_reg_dom"/>
</dbReference>
<feature type="region of interest" description="Disordered" evidence="3">
    <location>
        <begin position="370"/>
        <end position="397"/>
    </location>
</feature>
<accession>A0A0P7BXT6</accession>
<dbReference type="InterPro" id="IPR050613">
    <property type="entry name" value="Sec_Metabolite_Reg"/>
</dbReference>
<dbReference type="SMART" id="SM00906">
    <property type="entry name" value="Fungal_trans"/>
    <property type="match status" value="1"/>
</dbReference>
<evidence type="ECO:0000256" key="3">
    <source>
        <dbReference type="SAM" id="MobiDB-lite"/>
    </source>
</evidence>
<feature type="compositionally biased region" description="Polar residues" evidence="3">
    <location>
        <begin position="376"/>
        <end position="391"/>
    </location>
</feature>
<dbReference type="PANTHER" id="PTHR31001">
    <property type="entry name" value="UNCHARACTERIZED TRANSCRIPTIONAL REGULATORY PROTEIN"/>
    <property type="match status" value="1"/>
</dbReference>
<sequence>MSATACQRDFQRDRIDLLKQYRLGVESALLRARFLRSSDLMVLQAFVIYLTCGRRDKNGPDVCTLTGLAIGNAMKLGLHCDGASMNLPPFETEMRRRLWWQICTLDVRNAEDHGIEPNILEPMFSTEFPSNVYDISLDPDMRDAPVNQQTKTDMIFSLVRFQGSHFARRVVFSDKFCRANSYPVLTEAEKCLAIDEFKKRLEVQFLSHCDAGVPLDFVTTISIRLILDKLTLAVCKPKAEHNRTSPLKSNYQRLCYEVLQQAQALRQYEKGSCWLWLFQTYVEWDAMAYLLLDLCINPSVQTPDTAWSIIDSVYAHWKNDDDIYRDGRWVHIEELRAQAIAVRDKTQATTRVPEGGCINGIQDSSMMDTRRLEGSPKTTNNPISENGTSPMVNGEQGFPRVSEIPVIAPADSEHSSEVPASSADSSYFQPTGEMATNDSDLPGAGTACEWSAALIERYWEVAGIEQVSSTAWL</sequence>
<keyword evidence="2" id="KW-0539">Nucleus</keyword>
<evidence type="ECO:0000256" key="1">
    <source>
        <dbReference type="ARBA" id="ARBA00004123"/>
    </source>
</evidence>
<dbReference type="Pfam" id="PF04082">
    <property type="entry name" value="Fungal_trans"/>
    <property type="match status" value="1"/>
</dbReference>
<keyword evidence="6" id="KW-1185">Reference proteome</keyword>
<dbReference type="GO" id="GO:0008270">
    <property type="term" value="F:zinc ion binding"/>
    <property type="evidence" value="ECO:0007669"/>
    <property type="project" value="InterPro"/>
</dbReference>
<dbReference type="OrthoDB" id="435881at2759"/>
<comment type="subcellular location">
    <subcellularLocation>
        <location evidence="1">Nucleus</location>
    </subcellularLocation>
</comment>
<dbReference type="STRING" id="78410.A0A0P7BXT6"/>
<evidence type="ECO:0000313" key="6">
    <source>
        <dbReference type="Proteomes" id="UP000050424"/>
    </source>
</evidence>
<feature type="region of interest" description="Disordered" evidence="3">
    <location>
        <begin position="410"/>
        <end position="442"/>
    </location>
</feature>
<gene>
    <name evidence="5" type="ORF">AK830_g89</name>
</gene>
<feature type="compositionally biased region" description="Low complexity" evidence="3">
    <location>
        <begin position="417"/>
        <end position="426"/>
    </location>
</feature>
<dbReference type="PANTHER" id="PTHR31001:SF91">
    <property type="entry name" value="ZN(II)2CYS6 TRANSCRIPTION FACTOR (EUROFUNG)"/>
    <property type="match status" value="1"/>
</dbReference>
<evidence type="ECO:0000313" key="5">
    <source>
        <dbReference type="EMBL" id="KPM46347.1"/>
    </source>
</evidence>
<evidence type="ECO:0000259" key="4">
    <source>
        <dbReference type="SMART" id="SM00906"/>
    </source>
</evidence>
<dbReference type="GO" id="GO:0003677">
    <property type="term" value="F:DNA binding"/>
    <property type="evidence" value="ECO:0007669"/>
    <property type="project" value="InterPro"/>
</dbReference>
<evidence type="ECO:0000256" key="2">
    <source>
        <dbReference type="ARBA" id="ARBA00023242"/>
    </source>
</evidence>
<dbReference type="Proteomes" id="UP000050424">
    <property type="component" value="Unassembled WGS sequence"/>
</dbReference>
<organism evidence="5 6">
    <name type="scientific">Neonectria ditissima</name>
    <dbReference type="NCBI Taxonomy" id="78410"/>
    <lineage>
        <taxon>Eukaryota</taxon>
        <taxon>Fungi</taxon>
        <taxon>Dikarya</taxon>
        <taxon>Ascomycota</taxon>
        <taxon>Pezizomycotina</taxon>
        <taxon>Sordariomycetes</taxon>
        <taxon>Hypocreomycetidae</taxon>
        <taxon>Hypocreales</taxon>
        <taxon>Nectriaceae</taxon>
        <taxon>Neonectria</taxon>
    </lineage>
</organism>
<comment type="caution">
    <text evidence="5">The sequence shown here is derived from an EMBL/GenBank/DDBJ whole genome shotgun (WGS) entry which is preliminary data.</text>
</comment>
<name>A0A0P7BXT6_9HYPO</name>
<dbReference type="GO" id="GO:0005634">
    <property type="term" value="C:nucleus"/>
    <property type="evidence" value="ECO:0007669"/>
    <property type="project" value="UniProtKB-SubCell"/>
</dbReference>
<reference evidence="5 6" key="1">
    <citation type="submission" date="2015-09" db="EMBL/GenBank/DDBJ databases">
        <title>Draft genome of a European isolate of the apple canker pathogen Neonectria ditissima.</title>
        <authorList>
            <person name="Gomez-Cortecero A."/>
            <person name="Harrison R.J."/>
            <person name="Armitage A.D."/>
        </authorList>
    </citation>
    <scope>NUCLEOTIDE SEQUENCE [LARGE SCALE GENOMIC DNA]</scope>
    <source>
        <strain evidence="5 6">R09/05</strain>
    </source>
</reference>
<dbReference type="GO" id="GO:0006351">
    <property type="term" value="P:DNA-templated transcription"/>
    <property type="evidence" value="ECO:0007669"/>
    <property type="project" value="InterPro"/>
</dbReference>
<dbReference type="CDD" id="cd12148">
    <property type="entry name" value="fungal_TF_MHR"/>
    <property type="match status" value="1"/>
</dbReference>
<proteinExistence type="predicted"/>
<feature type="domain" description="Xylanolytic transcriptional activator regulatory" evidence="4">
    <location>
        <begin position="62"/>
        <end position="135"/>
    </location>
</feature>